<keyword evidence="7" id="KW-0472">Membrane</keyword>
<dbReference type="GO" id="GO:0016459">
    <property type="term" value="C:myosin complex"/>
    <property type="evidence" value="ECO:0007669"/>
    <property type="project" value="UniProtKB-KW"/>
</dbReference>
<evidence type="ECO:0000256" key="7">
    <source>
        <dbReference type="SAM" id="Phobius"/>
    </source>
</evidence>
<reference evidence="9 10" key="1">
    <citation type="submission" date="2018-11" db="EMBL/GenBank/DDBJ databases">
        <authorList>
            <consortium name="Pathogen Informatics"/>
        </authorList>
    </citation>
    <scope>NUCLEOTIDE SEQUENCE [LARGE SCALE GENOMIC DNA]</scope>
</reference>
<name>A0A3P7N1A8_CYLGO</name>
<evidence type="ECO:0000256" key="1">
    <source>
        <dbReference type="ARBA" id="ARBA00022741"/>
    </source>
</evidence>
<evidence type="ECO:0000256" key="2">
    <source>
        <dbReference type="ARBA" id="ARBA00022840"/>
    </source>
</evidence>
<keyword evidence="3 6" id="KW-0518">Myosin</keyword>
<feature type="transmembrane region" description="Helical" evidence="7">
    <location>
        <begin position="20"/>
        <end position="42"/>
    </location>
</feature>
<protein>
    <recommendedName>
        <fullName evidence="8">Myosin motor domain-containing protein</fullName>
    </recommendedName>
</protein>
<dbReference type="PROSITE" id="PS51456">
    <property type="entry name" value="MYOSIN_MOTOR"/>
    <property type="match status" value="1"/>
</dbReference>
<evidence type="ECO:0000256" key="3">
    <source>
        <dbReference type="ARBA" id="ARBA00023123"/>
    </source>
</evidence>
<dbReference type="GO" id="GO:0030048">
    <property type="term" value="P:actin filament-based movement"/>
    <property type="evidence" value="ECO:0007669"/>
    <property type="project" value="TreeGrafter"/>
</dbReference>
<keyword evidence="2 6" id="KW-0067">ATP-binding</keyword>
<dbReference type="GO" id="GO:0051015">
    <property type="term" value="F:actin filament binding"/>
    <property type="evidence" value="ECO:0007669"/>
    <property type="project" value="TreeGrafter"/>
</dbReference>
<dbReference type="GO" id="GO:0005524">
    <property type="term" value="F:ATP binding"/>
    <property type="evidence" value="ECO:0007669"/>
    <property type="project" value="UniProtKB-UniRule"/>
</dbReference>
<dbReference type="SUPFAM" id="SSF52540">
    <property type="entry name" value="P-loop containing nucleoside triphosphate hydrolases"/>
    <property type="match status" value="1"/>
</dbReference>
<dbReference type="PANTHER" id="PTHR13140">
    <property type="entry name" value="MYOSIN"/>
    <property type="match status" value="1"/>
</dbReference>
<dbReference type="InterPro" id="IPR027417">
    <property type="entry name" value="P-loop_NTPase"/>
</dbReference>
<dbReference type="InterPro" id="IPR036961">
    <property type="entry name" value="Kinesin_motor_dom_sf"/>
</dbReference>
<keyword evidence="7" id="KW-0812">Transmembrane</keyword>
<keyword evidence="5 6" id="KW-0009">Actin-binding</keyword>
<dbReference type="GO" id="GO:0005886">
    <property type="term" value="C:plasma membrane"/>
    <property type="evidence" value="ECO:0007669"/>
    <property type="project" value="TreeGrafter"/>
</dbReference>
<dbReference type="OrthoDB" id="6108017at2759"/>
<sequence>MLNNCRQRYSKRQIYVRKPLLCLFFILVISNTLQTYVANILISINPYEDIPGLYSKETINKYKGKSLGQLPPHVYAVADKAYLEMRRNKESQSIIVSGESGAGKTESQKAILRYLCENWGSTAGPIQQRILETNPILEAFGNAKTLRNNNSSRFGKFVEIHFGSDDKVAGGFVSHYLLEKSRLCRQANGERNYHIFYQLIAGSPGDLYKRLRLAPPDKFKAKLKIKNLFGSS</sequence>
<evidence type="ECO:0000313" key="10">
    <source>
        <dbReference type="Proteomes" id="UP000271889"/>
    </source>
</evidence>
<comment type="similarity">
    <text evidence="6">Belongs to the TRAFAC class myosin-kinesin ATPase superfamily. Myosin family.</text>
</comment>
<keyword evidence="4 6" id="KW-0505">Motor protein</keyword>
<evidence type="ECO:0000256" key="6">
    <source>
        <dbReference type="PROSITE-ProRule" id="PRU00782"/>
    </source>
</evidence>
<dbReference type="GO" id="GO:0030139">
    <property type="term" value="C:endocytic vesicle"/>
    <property type="evidence" value="ECO:0007669"/>
    <property type="project" value="TreeGrafter"/>
</dbReference>
<dbReference type="EMBL" id="UYRV01116753">
    <property type="protein sequence ID" value="VDN30263.1"/>
    <property type="molecule type" value="Genomic_DNA"/>
</dbReference>
<dbReference type="Gene3D" id="3.40.850.10">
    <property type="entry name" value="Kinesin motor domain"/>
    <property type="match status" value="1"/>
</dbReference>
<dbReference type="AlphaFoldDB" id="A0A3P7N1A8"/>
<gene>
    <name evidence="9" type="ORF">CGOC_LOCUS11499</name>
</gene>
<dbReference type="InterPro" id="IPR001609">
    <property type="entry name" value="Myosin_head_motor_dom-like"/>
</dbReference>
<feature type="domain" description="Myosin motor" evidence="8">
    <location>
        <begin position="1"/>
        <end position="232"/>
    </location>
</feature>
<organism evidence="9 10">
    <name type="scientific">Cylicostephanus goldi</name>
    <name type="common">Nematode worm</name>
    <dbReference type="NCBI Taxonomy" id="71465"/>
    <lineage>
        <taxon>Eukaryota</taxon>
        <taxon>Metazoa</taxon>
        <taxon>Ecdysozoa</taxon>
        <taxon>Nematoda</taxon>
        <taxon>Chromadorea</taxon>
        <taxon>Rhabditida</taxon>
        <taxon>Rhabditina</taxon>
        <taxon>Rhabditomorpha</taxon>
        <taxon>Strongyloidea</taxon>
        <taxon>Strongylidae</taxon>
        <taxon>Cylicostephanus</taxon>
    </lineage>
</organism>
<keyword evidence="1 6" id="KW-0547">Nucleotide-binding</keyword>
<evidence type="ECO:0000313" key="9">
    <source>
        <dbReference type="EMBL" id="VDN30263.1"/>
    </source>
</evidence>
<evidence type="ECO:0000256" key="5">
    <source>
        <dbReference type="ARBA" id="ARBA00023203"/>
    </source>
</evidence>
<dbReference type="SMART" id="SM00242">
    <property type="entry name" value="MYSc"/>
    <property type="match status" value="1"/>
</dbReference>
<evidence type="ECO:0000259" key="8">
    <source>
        <dbReference type="PROSITE" id="PS51456"/>
    </source>
</evidence>
<dbReference type="GO" id="GO:0000146">
    <property type="term" value="F:microfilament motor activity"/>
    <property type="evidence" value="ECO:0007669"/>
    <property type="project" value="TreeGrafter"/>
</dbReference>
<dbReference type="PANTHER" id="PTHR13140:SF745">
    <property type="entry name" value="UNCONVENTIONAL MYOSIN-VI"/>
    <property type="match status" value="1"/>
</dbReference>
<keyword evidence="10" id="KW-1185">Reference proteome</keyword>
<accession>A0A3P7N1A8</accession>
<feature type="binding site" evidence="6">
    <location>
        <begin position="98"/>
        <end position="105"/>
    </location>
    <ligand>
        <name>ATP</name>
        <dbReference type="ChEBI" id="CHEBI:30616"/>
    </ligand>
</feature>
<dbReference type="Proteomes" id="UP000271889">
    <property type="component" value="Unassembled WGS sequence"/>
</dbReference>
<proteinExistence type="inferred from homology"/>
<dbReference type="Pfam" id="PF00063">
    <property type="entry name" value="Myosin_head"/>
    <property type="match status" value="1"/>
</dbReference>
<dbReference type="GO" id="GO:0007015">
    <property type="term" value="P:actin filament organization"/>
    <property type="evidence" value="ECO:0007669"/>
    <property type="project" value="TreeGrafter"/>
</dbReference>
<evidence type="ECO:0000256" key="4">
    <source>
        <dbReference type="ARBA" id="ARBA00023175"/>
    </source>
</evidence>
<dbReference type="PRINTS" id="PR00193">
    <property type="entry name" value="MYOSINHEAVY"/>
</dbReference>
<comment type="caution">
    <text evidence="6">Lacks conserved residue(s) required for the propagation of feature annotation.</text>
</comment>
<keyword evidence="7" id="KW-1133">Transmembrane helix</keyword>